<protein>
    <submittedName>
        <fullName evidence="1">Uncharacterized protein</fullName>
    </submittedName>
</protein>
<organism evidence="1 2">
    <name type="scientific">Smittium angustum</name>
    <dbReference type="NCBI Taxonomy" id="133377"/>
    <lineage>
        <taxon>Eukaryota</taxon>
        <taxon>Fungi</taxon>
        <taxon>Fungi incertae sedis</taxon>
        <taxon>Zoopagomycota</taxon>
        <taxon>Kickxellomycotina</taxon>
        <taxon>Harpellomycetes</taxon>
        <taxon>Harpellales</taxon>
        <taxon>Legeriomycetaceae</taxon>
        <taxon>Smittium</taxon>
    </lineage>
</organism>
<reference evidence="1 2" key="1">
    <citation type="journal article" date="2018" name="MBio">
        <title>Comparative Genomics Reveals the Core Gene Toolbox for the Fungus-Insect Symbiosis.</title>
        <authorList>
            <person name="Wang Y."/>
            <person name="Stata M."/>
            <person name="Wang W."/>
            <person name="Stajich J.E."/>
            <person name="White M.M."/>
            <person name="Moncalvo J.M."/>
        </authorList>
    </citation>
    <scope>NUCLEOTIDE SEQUENCE [LARGE SCALE GENOMIC DNA]</scope>
    <source>
        <strain evidence="1 2">AUS-126-30</strain>
    </source>
</reference>
<accession>A0A2U1JEN2</accession>
<evidence type="ECO:0000313" key="1">
    <source>
        <dbReference type="EMBL" id="PWA03547.1"/>
    </source>
</evidence>
<dbReference type="EMBL" id="MBFU01000011">
    <property type="protein sequence ID" value="PWA03547.1"/>
    <property type="molecule type" value="Genomic_DNA"/>
</dbReference>
<sequence>MSPLDPLEYITLPFCLLYITLWTNPLLFRTLTHCIPPKSHSKICPSNPPDANIGFSPELCHATVETLILCPSKHATCFDSIVSHTLTVLSKDPDAIHSRCSLYSTEYTAPLCPTSSPLTTKCCALFFLLAFSDVCRCFQLLETIPSFPTVFISKFIFSTVSTPPELPPSAVLLLPSSDTVSEILETSFDSKFCTAFVFVSTLSKLLSPFFDLFSPK</sequence>
<gene>
    <name evidence="1" type="ORF">BB558_000221</name>
</gene>
<comment type="caution">
    <text evidence="1">The sequence shown here is derived from an EMBL/GenBank/DDBJ whole genome shotgun (WGS) entry which is preliminary data.</text>
</comment>
<name>A0A2U1JEN2_SMIAN</name>
<dbReference type="AlphaFoldDB" id="A0A2U1JEN2"/>
<evidence type="ECO:0000313" key="2">
    <source>
        <dbReference type="Proteomes" id="UP000245591"/>
    </source>
</evidence>
<dbReference type="Proteomes" id="UP000245591">
    <property type="component" value="Unassembled WGS sequence"/>
</dbReference>
<keyword evidence="2" id="KW-1185">Reference proteome</keyword>
<proteinExistence type="predicted"/>